<keyword evidence="7" id="KW-1185">Reference proteome</keyword>
<evidence type="ECO:0000256" key="1">
    <source>
        <dbReference type="SAM" id="Coils"/>
    </source>
</evidence>
<sequence length="1064" mass="120107">MESEEETEVKVGGFRGRRAGSRRQIGKRRKDHSWKQWKDSISTSATSSNQSSDTDAIDVSEGLGVLTATCGKSLSEDHECFESEGGFSETASEFQPDTDENFEEDESQGPKKKKRIRRSFLSRQRKRSTRKASDSSILEIGFLKIVDGIESGSDDGNDSMDRQNLSDTSIPIPSIFGPETRSAEAGPSTRTSQSEIDTVEVQTQTLEPINASPDKGPSICGQHDNTDKEDPSSSQNLSDISLPSDIDWSGINSDNEPSISGSQVEPETKSGVADPNVPTSQCEIKTVQPQTLEPTDADPDAFFSLLMSYLKLLLPEDWQYETIENNILRMLKLNTSKNASVESCVYFDHKDGSVGLFVHGVPVPSENKVFNCPTVPDTKNIGSLADYLCQLVSRLQSFTVCDGIKEYEELWDTSRGFLDFTKSEESPCFRNAQCLFLIPAGNRKVCQCCQAQLQKFGRELKMREKEKEDPSKIPDKHLSKEAIKAKKDKYRKLHKAEKQRADRLQKRVDSLQIRLDEVLRDELSSILRMNQHKMTPLQKTFWESQMKVLSLSDKRGMRWHPMLIRLALHLHSLSDTAYEFINTSQIFTLPSSRRLFDYSHFIQSTEGCQQELTDQIKDKINKCGEEEHFKYINLMFDEMHIRSGLVFSRSTGELIGYTKLSGVEEELQKMQSELNSKTYKPKLAKKVLVFMAQGITSDIKDVVAVFSTDDLSSSQLYDRTWDVIYHLEESDIKVLTVTCDGASINRKFICMHERLDKSFAFCYSTKNLAAGDSRPLFFILDPPHLLKAIRNALANSFSHSKSRKLWKNGQFLSWKVVETLFALTKDKKFRGHKLTKAHVKLTAFSCMTVLLATQVLSSSVANCIEELSSHESMKTLDTSELIIFIRKMNKFFDSVNGQDESGEGKNPDKFPFTSSDDERFNFLENDFLSYFEEWKQDVINRPGIFTNGERSRMIISHQALGAIQITVKGIAGAIRYMLDVAGAPSVCARVFNQDPLEQYFSKVRRKQGDNRNPTLKSVLDTRMNLHAQGSVSLPSQKGNTEALKRKGCITVDSTPLPSRKAARK</sequence>
<keyword evidence="1" id="KW-0175">Coiled coil</keyword>
<feature type="coiled-coil region" evidence="1">
    <location>
        <begin position="487"/>
        <end position="521"/>
    </location>
</feature>
<feature type="region of interest" description="Disordered" evidence="2">
    <location>
        <begin position="77"/>
        <end position="134"/>
    </location>
</feature>
<evidence type="ECO:0000259" key="5">
    <source>
        <dbReference type="Pfam" id="PF21789"/>
    </source>
</evidence>
<feature type="domain" description="Transposable element P transposase-like GTP-binding insertion" evidence="4">
    <location>
        <begin position="784"/>
        <end position="903"/>
    </location>
</feature>
<dbReference type="Pfam" id="PF21789">
    <property type="entry name" value="TNP-like_RNaseH_C"/>
    <property type="match status" value="1"/>
</dbReference>
<dbReference type="Pfam" id="PF21787">
    <property type="entry name" value="TNP-like_RNaseH_N"/>
    <property type="match status" value="1"/>
</dbReference>
<reference evidence="6" key="2">
    <citation type="journal article" date="2023" name="BMC Genomics">
        <title>Pest status, molecular evolution, and epigenetic factors derived from the genome assembly of Frankliniella fusca, a thysanopteran phytovirus vector.</title>
        <authorList>
            <person name="Catto M.A."/>
            <person name="Labadie P.E."/>
            <person name="Jacobson A.L."/>
            <person name="Kennedy G.G."/>
            <person name="Srinivasan R."/>
            <person name="Hunt B.G."/>
        </authorList>
    </citation>
    <scope>NUCLEOTIDE SEQUENCE</scope>
    <source>
        <strain evidence="6">PL_HMW_Pooled</strain>
    </source>
</reference>
<feature type="region of interest" description="Disordered" evidence="2">
    <location>
        <begin position="1"/>
        <end position="59"/>
    </location>
</feature>
<feature type="compositionally biased region" description="Acidic residues" evidence="2">
    <location>
        <begin position="96"/>
        <end position="107"/>
    </location>
</feature>
<dbReference type="Proteomes" id="UP001219518">
    <property type="component" value="Unassembled WGS sequence"/>
</dbReference>
<evidence type="ECO:0000259" key="4">
    <source>
        <dbReference type="Pfam" id="PF21788"/>
    </source>
</evidence>
<evidence type="ECO:0000256" key="2">
    <source>
        <dbReference type="SAM" id="MobiDB-lite"/>
    </source>
</evidence>
<gene>
    <name evidence="6" type="ORF">KUF71_003874</name>
</gene>
<evidence type="ECO:0000313" key="7">
    <source>
        <dbReference type="Proteomes" id="UP001219518"/>
    </source>
</evidence>
<feature type="compositionally biased region" description="Polar residues" evidence="2">
    <location>
        <begin position="232"/>
        <end position="241"/>
    </location>
</feature>
<evidence type="ECO:0000259" key="3">
    <source>
        <dbReference type="Pfam" id="PF21787"/>
    </source>
</evidence>
<evidence type="ECO:0000313" key="6">
    <source>
        <dbReference type="EMBL" id="KAK3909442.1"/>
    </source>
</evidence>
<feature type="region of interest" description="Disordered" evidence="2">
    <location>
        <begin position="148"/>
        <end position="279"/>
    </location>
</feature>
<feature type="domain" description="Transposable element P transposase-like RNase H" evidence="3">
    <location>
        <begin position="606"/>
        <end position="748"/>
    </location>
</feature>
<reference evidence="6" key="1">
    <citation type="submission" date="2021-07" db="EMBL/GenBank/DDBJ databases">
        <authorList>
            <person name="Catto M.A."/>
            <person name="Jacobson A."/>
            <person name="Kennedy G."/>
            <person name="Labadie P."/>
            <person name="Hunt B.G."/>
            <person name="Srinivasan R."/>
        </authorList>
    </citation>
    <scope>NUCLEOTIDE SEQUENCE</scope>
    <source>
        <strain evidence="6">PL_HMW_Pooled</strain>
        <tissue evidence="6">Head</tissue>
    </source>
</reference>
<feature type="compositionally biased region" description="Polar residues" evidence="2">
    <location>
        <begin position="250"/>
        <end position="265"/>
    </location>
</feature>
<name>A0AAE1L922_9NEOP</name>
<feature type="compositionally biased region" description="Basic residues" evidence="2">
    <location>
        <begin position="110"/>
        <end position="130"/>
    </location>
</feature>
<accession>A0AAE1L922</accession>
<dbReference type="InterPro" id="IPR048366">
    <property type="entry name" value="TNP-like_GBD"/>
</dbReference>
<protein>
    <submittedName>
        <fullName evidence="6">Transposable element P transposase</fullName>
    </submittedName>
</protein>
<feature type="domain" description="Transposable element P transposase-like RNase H C-terminal" evidence="5">
    <location>
        <begin position="991"/>
        <end position="1015"/>
    </location>
</feature>
<comment type="caution">
    <text evidence="6">The sequence shown here is derived from an EMBL/GenBank/DDBJ whole genome shotgun (WGS) entry which is preliminary data.</text>
</comment>
<organism evidence="6 7">
    <name type="scientific">Frankliniella fusca</name>
    <dbReference type="NCBI Taxonomy" id="407009"/>
    <lineage>
        <taxon>Eukaryota</taxon>
        <taxon>Metazoa</taxon>
        <taxon>Ecdysozoa</taxon>
        <taxon>Arthropoda</taxon>
        <taxon>Hexapoda</taxon>
        <taxon>Insecta</taxon>
        <taxon>Pterygota</taxon>
        <taxon>Neoptera</taxon>
        <taxon>Paraneoptera</taxon>
        <taxon>Thysanoptera</taxon>
        <taxon>Terebrantia</taxon>
        <taxon>Thripoidea</taxon>
        <taxon>Thripidae</taxon>
        <taxon>Frankliniella</taxon>
    </lineage>
</organism>
<dbReference type="AlphaFoldDB" id="A0AAE1L922"/>
<dbReference type="InterPro" id="IPR048367">
    <property type="entry name" value="TNP-like_RNaseH_C"/>
</dbReference>
<dbReference type="EMBL" id="JAHWGI010000101">
    <property type="protein sequence ID" value="KAK3909442.1"/>
    <property type="molecule type" value="Genomic_DNA"/>
</dbReference>
<dbReference type="Pfam" id="PF21788">
    <property type="entry name" value="TNP-like_GBD"/>
    <property type="match status" value="1"/>
</dbReference>
<dbReference type="InterPro" id="IPR048365">
    <property type="entry name" value="TNP-like_RNaseH_N"/>
</dbReference>
<feature type="compositionally biased region" description="Basic residues" evidence="2">
    <location>
        <begin position="15"/>
        <end position="32"/>
    </location>
</feature>
<feature type="compositionally biased region" description="Polar residues" evidence="2">
    <location>
        <begin position="188"/>
        <end position="207"/>
    </location>
</feature>
<feature type="compositionally biased region" description="Low complexity" evidence="2">
    <location>
        <begin position="39"/>
        <end position="54"/>
    </location>
</feature>
<feature type="compositionally biased region" description="Polar residues" evidence="2">
    <location>
        <begin position="162"/>
        <end position="171"/>
    </location>
</feature>
<proteinExistence type="predicted"/>